<dbReference type="RefSeq" id="WP_344656062.1">
    <property type="nucleotide sequence ID" value="NZ_BAAAQM010000005.1"/>
</dbReference>
<keyword evidence="2" id="KW-0732">Signal</keyword>
<feature type="chain" id="PRO_5046850121" description="DUF5666 domain-containing protein" evidence="2">
    <location>
        <begin position="31"/>
        <end position="171"/>
    </location>
</feature>
<keyword evidence="4" id="KW-1185">Reference proteome</keyword>
<evidence type="ECO:0000256" key="2">
    <source>
        <dbReference type="SAM" id="SignalP"/>
    </source>
</evidence>
<evidence type="ECO:0000313" key="3">
    <source>
        <dbReference type="EMBL" id="GAA1958741.1"/>
    </source>
</evidence>
<proteinExistence type="predicted"/>
<name>A0ABN2QV73_9ACTN</name>
<protein>
    <recommendedName>
        <fullName evidence="5">DUF5666 domain-containing protein</fullName>
    </recommendedName>
</protein>
<sequence>MKLTKKSGGVVAAVVMAGGLTAASATSAFADAPAHSSKSVPAAKTHKGLHHRLGMHGERTVKGKDGKTVVHEWQAGVVTAVSGDTVTVKSTDGFTLTWTLDSTTKVHAGTQGAKAKVGDKVLVEGVKSGSANQARVLIDRTDKHAKKAPGGKHRKPTAPHGHDRKTSAHDA</sequence>
<evidence type="ECO:0000256" key="1">
    <source>
        <dbReference type="SAM" id="MobiDB-lite"/>
    </source>
</evidence>
<feature type="signal peptide" evidence="2">
    <location>
        <begin position="1"/>
        <end position="30"/>
    </location>
</feature>
<organism evidence="3 4">
    <name type="scientific">Catenulispora subtropica</name>
    <dbReference type="NCBI Taxonomy" id="450798"/>
    <lineage>
        <taxon>Bacteria</taxon>
        <taxon>Bacillati</taxon>
        <taxon>Actinomycetota</taxon>
        <taxon>Actinomycetes</taxon>
        <taxon>Catenulisporales</taxon>
        <taxon>Catenulisporaceae</taxon>
        <taxon>Catenulispora</taxon>
    </lineage>
</organism>
<evidence type="ECO:0008006" key="5">
    <source>
        <dbReference type="Google" id="ProtNLM"/>
    </source>
</evidence>
<gene>
    <name evidence="3" type="ORF">GCM10009838_13610</name>
</gene>
<feature type="compositionally biased region" description="Basic residues" evidence="1">
    <location>
        <begin position="143"/>
        <end position="157"/>
    </location>
</feature>
<evidence type="ECO:0000313" key="4">
    <source>
        <dbReference type="Proteomes" id="UP001499854"/>
    </source>
</evidence>
<feature type="region of interest" description="Disordered" evidence="1">
    <location>
        <begin position="133"/>
        <end position="171"/>
    </location>
</feature>
<dbReference type="EMBL" id="BAAAQM010000005">
    <property type="protein sequence ID" value="GAA1958741.1"/>
    <property type="molecule type" value="Genomic_DNA"/>
</dbReference>
<dbReference type="Proteomes" id="UP001499854">
    <property type="component" value="Unassembled WGS sequence"/>
</dbReference>
<reference evidence="3 4" key="1">
    <citation type="journal article" date="2019" name="Int. J. Syst. Evol. Microbiol.">
        <title>The Global Catalogue of Microorganisms (GCM) 10K type strain sequencing project: providing services to taxonomists for standard genome sequencing and annotation.</title>
        <authorList>
            <consortium name="The Broad Institute Genomics Platform"/>
            <consortium name="The Broad Institute Genome Sequencing Center for Infectious Disease"/>
            <person name="Wu L."/>
            <person name="Ma J."/>
        </authorList>
    </citation>
    <scope>NUCLEOTIDE SEQUENCE [LARGE SCALE GENOMIC DNA]</scope>
    <source>
        <strain evidence="3 4">JCM 16013</strain>
    </source>
</reference>
<accession>A0ABN2QV73</accession>
<feature type="compositionally biased region" description="Basic and acidic residues" evidence="1">
    <location>
        <begin position="160"/>
        <end position="171"/>
    </location>
</feature>
<comment type="caution">
    <text evidence="3">The sequence shown here is derived from an EMBL/GenBank/DDBJ whole genome shotgun (WGS) entry which is preliminary data.</text>
</comment>